<dbReference type="KEGG" id="sus:Acid_2353"/>
<name>Q025H7_SOLUE</name>
<dbReference type="PROSITE" id="PS00856">
    <property type="entry name" value="GUANYLATE_KINASE_1"/>
    <property type="match status" value="1"/>
</dbReference>
<gene>
    <name evidence="9" type="primary">gmk</name>
    <name evidence="11" type="ordered locus">Acid_2353</name>
</gene>
<dbReference type="SUPFAM" id="SSF52540">
    <property type="entry name" value="P-loop containing nucleoside triphosphate hydrolases"/>
    <property type="match status" value="1"/>
</dbReference>
<dbReference type="InParanoid" id="Q025H7"/>
<evidence type="ECO:0000256" key="8">
    <source>
        <dbReference type="ARBA" id="ARBA00030128"/>
    </source>
</evidence>
<feature type="domain" description="Guanylate kinase-like" evidence="10">
    <location>
        <begin position="4"/>
        <end position="182"/>
    </location>
</feature>
<dbReference type="InterPro" id="IPR020590">
    <property type="entry name" value="Guanylate_kinase_CS"/>
</dbReference>
<feature type="binding site" evidence="9">
    <location>
        <begin position="11"/>
        <end position="18"/>
    </location>
    <ligand>
        <name>ATP</name>
        <dbReference type="ChEBI" id="CHEBI:30616"/>
    </ligand>
</feature>
<keyword evidence="7 9" id="KW-0067">ATP-binding</keyword>
<dbReference type="PROSITE" id="PS50052">
    <property type="entry name" value="GUANYLATE_KINASE_2"/>
    <property type="match status" value="1"/>
</dbReference>
<evidence type="ECO:0000256" key="3">
    <source>
        <dbReference type="ARBA" id="ARBA00016296"/>
    </source>
</evidence>
<dbReference type="InterPro" id="IPR008144">
    <property type="entry name" value="Guanylate_kin-like_dom"/>
</dbReference>
<dbReference type="InterPro" id="IPR027417">
    <property type="entry name" value="P-loop_NTPase"/>
</dbReference>
<sequence>MHTTTVYIISAPSGSGKSTLVARLLESVPNLMFSVSYTTRPPRGVEVEGAEYRFVTREEFEAMLAGDEFLEWAEVFGNYYGTHRCILEEARKQGKDLVLDIDVQGARQLIEKIPQAVTIFVLAPSRQVLEQRLRSRGEDREEVIKRRLRAAAEEIRNYEAYDYVLINRELSEAEATLCGIIRAERARRTRIEDQLRPILDTFQS</sequence>
<dbReference type="EC" id="2.7.4.8" evidence="2 9"/>
<keyword evidence="5 9" id="KW-0547">Nucleotide-binding</keyword>
<dbReference type="Gene3D" id="3.40.50.300">
    <property type="entry name" value="P-loop containing nucleotide triphosphate hydrolases"/>
    <property type="match status" value="1"/>
</dbReference>
<dbReference type="FunFam" id="3.30.63.10:FF:000002">
    <property type="entry name" value="Guanylate kinase 1"/>
    <property type="match status" value="1"/>
</dbReference>
<dbReference type="InterPro" id="IPR017665">
    <property type="entry name" value="Guanylate_kinase"/>
</dbReference>
<dbReference type="OrthoDB" id="9808150at2"/>
<dbReference type="GO" id="GO:0005524">
    <property type="term" value="F:ATP binding"/>
    <property type="evidence" value="ECO:0007669"/>
    <property type="project" value="UniProtKB-UniRule"/>
</dbReference>
<accession>Q025H7</accession>
<comment type="subcellular location">
    <subcellularLocation>
        <location evidence="9">Cytoplasm</location>
    </subcellularLocation>
</comment>
<dbReference type="CDD" id="cd00071">
    <property type="entry name" value="GMPK"/>
    <property type="match status" value="1"/>
</dbReference>
<dbReference type="eggNOG" id="COG0194">
    <property type="taxonomic scope" value="Bacteria"/>
</dbReference>
<reference evidence="11" key="1">
    <citation type="submission" date="2006-10" db="EMBL/GenBank/DDBJ databases">
        <title>Complete sequence of Solibacter usitatus Ellin6076.</title>
        <authorList>
            <consortium name="US DOE Joint Genome Institute"/>
            <person name="Copeland A."/>
            <person name="Lucas S."/>
            <person name="Lapidus A."/>
            <person name="Barry K."/>
            <person name="Detter J.C."/>
            <person name="Glavina del Rio T."/>
            <person name="Hammon N."/>
            <person name="Israni S."/>
            <person name="Dalin E."/>
            <person name="Tice H."/>
            <person name="Pitluck S."/>
            <person name="Thompson L.S."/>
            <person name="Brettin T."/>
            <person name="Bruce D."/>
            <person name="Han C."/>
            <person name="Tapia R."/>
            <person name="Gilna P."/>
            <person name="Schmutz J."/>
            <person name="Larimer F."/>
            <person name="Land M."/>
            <person name="Hauser L."/>
            <person name="Kyrpides N."/>
            <person name="Mikhailova N."/>
            <person name="Janssen P.H."/>
            <person name="Kuske C.R."/>
            <person name="Richardson P."/>
        </authorList>
    </citation>
    <scope>NUCLEOTIDE SEQUENCE</scope>
    <source>
        <strain evidence="11">Ellin6076</strain>
    </source>
</reference>
<evidence type="ECO:0000256" key="7">
    <source>
        <dbReference type="ARBA" id="ARBA00022840"/>
    </source>
</evidence>
<dbReference type="NCBIfam" id="TIGR03263">
    <property type="entry name" value="guanyl_kin"/>
    <property type="match status" value="1"/>
</dbReference>
<keyword evidence="6 9" id="KW-0418">Kinase</keyword>
<evidence type="ECO:0000256" key="5">
    <source>
        <dbReference type="ARBA" id="ARBA00022741"/>
    </source>
</evidence>
<evidence type="ECO:0000313" key="11">
    <source>
        <dbReference type="EMBL" id="ABJ83342.1"/>
    </source>
</evidence>
<dbReference type="HOGENOM" id="CLU_001715_1_0_0"/>
<dbReference type="EMBL" id="CP000473">
    <property type="protein sequence ID" value="ABJ83342.1"/>
    <property type="molecule type" value="Genomic_DNA"/>
</dbReference>
<proteinExistence type="inferred from homology"/>
<dbReference type="Gene3D" id="3.30.63.10">
    <property type="entry name" value="Guanylate Kinase phosphate binding domain"/>
    <property type="match status" value="1"/>
</dbReference>
<keyword evidence="4 9" id="KW-0808">Transferase</keyword>
<evidence type="ECO:0000256" key="2">
    <source>
        <dbReference type="ARBA" id="ARBA00012961"/>
    </source>
</evidence>
<organism evidence="11">
    <name type="scientific">Solibacter usitatus (strain Ellin6076)</name>
    <dbReference type="NCBI Taxonomy" id="234267"/>
    <lineage>
        <taxon>Bacteria</taxon>
        <taxon>Pseudomonadati</taxon>
        <taxon>Acidobacteriota</taxon>
        <taxon>Terriglobia</taxon>
        <taxon>Bryobacterales</taxon>
        <taxon>Solibacteraceae</taxon>
        <taxon>Candidatus Solibacter</taxon>
    </lineage>
</organism>
<dbReference type="AlphaFoldDB" id="Q025H7"/>
<dbReference type="STRING" id="234267.Acid_2353"/>
<dbReference type="Pfam" id="PF00625">
    <property type="entry name" value="Guanylate_kin"/>
    <property type="match status" value="1"/>
</dbReference>
<keyword evidence="9" id="KW-0963">Cytoplasm</keyword>
<evidence type="ECO:0000259" key="10">
    <source>
        <dbReference type="PROSITE" id="PS50052"/>
    </source>
</evidence>
<evidence type="ECO:0000256" key="1">
    <source>
        <dbReference type="ARBA" id="ARBA00005790"/>
    </source>
</evidence>
<evidence type="ECO:0000256" key="6">
    <source>
        <dbReference type="ARBA" id="ARBA00022777"/>
    </source>
</evidence>
<dbReference type="GO" id="GO:0004385">
    <property type="term" value="F:GMP kinase activity"/>
    <property type="evidence" value="ECO:0007669"/>
    <property type="project" value="UniProtKB-UniRule"/>
</dbReference>
<dbReference type="PANTHER" id="PTHR23117">
    <property type="entry name" value="GUANYLATE KINASE-RELATED"/>
    <property type="match status" value="1"/>
</dbReference>
<dbReference type="PANTHER" id="PTHR23117:SF13">
    <property type="entry name" value="GUANYLATE KINASE"/>
    <property type="match status" value="1"/>
</dbReference>
<evidence type="ECO:0000256" key="9">
    <source>
        <dbReference type="HAMAP-Rule" id="MF_00328"/>
    </source>
</evidence>
<comment type="catalytic activity">
    <reaction evidence="9">
        <text>GMP + ATP = GDP + ADP</text>
        <dbReference type="Rhea" id="RHEA:20780"/>
        <dbReference type="ChEBI" id="CHEBI:30616"/>
        <dbReference type="ChEBI" id="CHEBI:58115"/>
        <dbReference type="ChEBI" id="CHEBI:58189"/>
        <dbReference type="ChEBI" id="CHEBI:456216"/>
        <dbReference type="EC" id="2.7.4.8"/>
    </reaction>
</comment>
<dbReference type="GO" id="GO:0005829">
    <property type="term" value="C:cytosol"/>
    <property type="evidence" value="ECO:0007669"/>
    <property type="project" value="TreeGrafter"/>
</dbReference>
<dbReference type="HAMAP" id="MF_00328">
    <property type="entry name" value="Guanylate_kinase"/>
    <property type="match status" value="1"/>
</dbReference>
<comment type="function">
    <text evidence="9">Essential for recycling GMP and indirectly, cGMP.</text>
</comment>
<dbReference type="FunCoup" id="Q025H7">
    <property type="interactions" value="535"/>
</dbReference>
<protein>
    <recommendedName>
        <fullName evidence="3 9">Guanylate kinase</fullName>
        <ecNumber evidence="2 9">2.7.4.8</ecNumber>
    </recommendedName>
    <alternativeName>
        <fullName evidence="8 9">GMP kinase</fullName>
    </alternativeName>
</protein>
<dbReference type="SMART" id="SM00072">
    <property type="entry name" value="GuKc"/>
    <property type="match status" value="1"/>
</dbReference>
<evidence type="ECO:0000256" key="4">
    <source>
        <dbReference type="ARBA" id="ARBA00022679"/>
    </source>
</evidence>
<dbReference type="InterPro" id="IPR008145">
    <property type="entry name" value="GK/Ca_channel_bsu"/>
</dbReference>
<comment type="similarity">
    <text evidence="1 9">Belongs to the guanylate kinase family.</text>
</comment>